<dbReference type="InterPro" id="IPR051094">
    <property type="entry name" value="Diverse_Catalytic_Enzymes"/>
</dbReference>
<comment type="caution">
    <text evidence="4">The sequence shown here is derived from an EMBL/GenBank/DDBJ whole genome shotgun (WGS) entry which is preliminary data.</text>
</comment>
<evidence type="ECO:0000256" key="2">
    <source>
        <dbReference type="HAMAP-Rule" id="MF_01212"/>
    </source>
</evidence>
<reference evidence="4" key="2">
    <citation type="submission" date="2021-01" db="EMBL/GenBank/DDBJ databases">
        <authorList>
            <person name="Hahn C.R."/>
            <person name="Youssef N.H."/>
            <person name="Elshahed M."/>
        </authorList>
    </citation>
    <scope>NUCLEOTIDE SEQUENCE</scope>
    <source>
        <strain evidence="4">Zod_Metabat.24</strain>
    </source>
</reference>
<dbReference type="NCBIfam" id="NF002326">
    <property type="entry name" value="PRK01286.1-1"/>
    <property type="match status" value="1"/>
</dbReference>
<accession>A0A9D8KGI3</accession>
<dbReference type="CDD" id="cd00077">
    <property type="entry name" value="HDc"/>
    <property type="match status" value="1"/>
</dbReference>
<dbReference type="PANTHER" id="PTHR35795">
    <property type="entry name" value="SLR1885 PROTEIN"/>
    <property type="match status" value="1"/>
</dbReference>
<name>A0A9D8KGI3_9DELT</name>
<dbReference type="InterPro" id="IPR006261">
    <property type="entry name" value="dGTPase"/>
</dbReference>
<dbReference type="PANTHER" id="PTHR35795:SF1">
    <property type="entry name" value="BIS(5'-NUCLEOSYL)-TETRAPHOSPHATASE, SYMMETRICAL"/>
    <property type="match status" value="1"/>
</dbReference>
<dbReference type="InterPro" id="IPR026875">
    <property type="entry name" value="PHydrolase_assoc_dom"/>
</dbReference>
<dbReference type="SMART" id="SM00471">
    <property type="entry name" value="HDc"/>
    <property type="match status" value="1"/>
</dbReference>
<proteinExistence type="inferred from homology"/>
<evidence type="ECO:0000259" key="3">
    <source>
        <dbReference type="PROSITE" id="PS51831"/>
    </source>
</evidence>
<dbReference type="FunFam" id="1.10.3210.10:FF:000024">
    <property type="entry name" value="Deoxyguanosinetriphosphate triphosphohydrolase-like protein"/>
    <property type="match status" value="1"/>
</dbReference>
<dbReference type="EMBL" id="JAFGIX010000073">
    <property type="protein sequence ID" value="MBN1574326.1"/>
    <property type="molecule type" value="Genomic_DNA"/>
</dbReference>
<keyword evidence="1 2" id="KW-0378">Hydrolase</keyword>
<dbReference type="GO" id="GO:0016793">
    <property type="term" value="F:triphosphoric monoester hydrolase activity"/>
    <property type="evidence" value="ECO:0007669"/>
    <property type="project" value="InterPro"/>
</dbReference>
<feature type="domain" description="HD" evidence="3">
    <location>
        <begin position="77"/>
        <end position="204"/>
    </location>
</feature>
<dbReference type="InterPro" id="IPR023023">
    <property type="entry name" value="dNTPase_2"/>
</dbReference>
<organism evidence="4 5">
    <name type="scientific">Candidatus Zymogenus saltonus</name>
    <dbReference type="NCBI Taxonomy" id="2844893"/>
    <lineage>
        <taxon>Bacteria</taxon>
        <taxon>Deltaproteobacteria</taxon>
        <taxon>Candidatus Zymogenia</taxon>
        <taxon>Candidatus Zymogeniales</taxon>
        <taxon>Candidatus Zymogenaceae</taxon>
        <taxon>Candidatus Zymogenus</taxon>
    </lineage>
</organism>
<dbReference type="InterPro" id="IPR006674">
    <property type="entry name" value="HD_domain"/>
</dbReference>
<dbReference type="AlphaFoldDB" id="A0A9D8KGI3"/>
<evidence type="ECO:0000313" key="5">
    <source>
        <dbReference type="Proteomes" id="UP000809273"/>
    </source>
</evidence>
<dbReference type="PROSITE" id="PS51831">
    <property type="entry name" value="HD"/>
    <property type="match status" value="1"/>
</dbReference>
<gene>
    <name evidence="4" type="ORF">JW984_14095</name>
</gene>
<evidence type="ECO:0000256" key="1">
    <source>
        <dbReference type="ARBA" id="ARBA00022801"/>
    </source>
</evidence>
<sequence length="386" mass="44640">MKITVRERTEEWEKAHLVPYASLSKNSRGRRHKEPEDNTRTFYQRDRDRIIHASAFRRLEYKTQVFVYHEGDYFRTRLTHTIEVSQIARTIARALGINEDLTEAVALAHDMGHPPFGHSGEKTLNELLKDDGGFNHNVHSLKIVDELEKKYPGFNGLNLTYEVREGIAKHTTDYDNVGPSEFSDHRFPSLEGQVVDIADEIAYNSHDIDDGIASGMLNLDDIMDVRLWGETYTEAKNKHPGEASKVHRLVTVSKVIGKQVRDVVEETAKNIDRFNIKTVDDIRAAPQKIALFGEEMNVLNEELKTFLMEKLYRHYRVVRMSGKAERILKDLFKTYLNIPLQLPPAVYEEFMRTNGDKRVISDYIAGMTDKYAIDEHNKLFDPYERV</sequence>
<dbReference type="Gene3D" id="1.10.3210.10">
    <property type="entry name" value="Hypothetical protein af1432"/>
    <property type="match status" value="1"/>
</dbReference>
<dbReference type="HAMAP" id="MF_01212">
    <property type="entry name" value="dGTPase_type2"/>
    <property type="match status" value="1"/>
</dbReference>
<dbReference type="Pfam" id="PF13286">
    <property type="entry name" value="HD_assoc"/>
    <property type="match status" value="1"/>
</dbReference>
<reference evidence="4" key="1">
    <citation type="journal article" date="2021" name="Environ. Microbiol.">
        <title>Genomic characterization of three novel Desulfobacterota classes expand the metabolic and phylogenetic diversity of the phylum.</title>
        <authorList>
            <person name="Murphy C.L."/>
            <person name="Biggerstaff J."/>
            <person name="Eichhorn A."/>
            <person name="Ewing E."/>
            <person name="Shahan R."/>
            <person name="Soriano D."/>
            <person name="Stewart S."/>
            <person name="VanMol K."/>
            <person name="Walker R."/>
            <person name="Walters P."/>
            <person name="Elshahed M.S."/>
            <person name="Youssef N.H."/>
        </authorList>
    </citation>
    <scope>NUCLEOTIDE SEQUENCE</scope>
    <source>
        <strain evidence="4">Zod_Metabat.24</strain>
    </source>
</reference>
<dbReference type="Proteomes" id="UP000809273">
    <property type="component" value="Unassembled WGS sequence"/>
</dbReference>
<dbReference type="SUPFAM" id="SSF109604">
    <property type="entry name" value="HD-domain/PDEase-like"/>
    <property type="match status" value="1"/>
</dbReference>
<dbReference type="Pfam" id="PF01966">
    <property type="entry name" value="HD"/>
    <property type="match status" value="1"/>
</dbReference>
<dbReference type="NCBIfam" id="TIGR01353">
    <property type="entry name" value="dGTP_triPase"/>
    <property type="match status" value="1"/>
</dbReference>
<protein>
    <recommendedName>
        <fullName evidence="2">Deoxyguanosinetriphosphate triphosphohydrolase-like protein</fullName>
    </recommendedName>
</protein>
<evidence type="ECO:0000313" key="4">
    <source>
        <dbReference type="EMBL" id="MBN1574326.1"/>
    </source>
</evidence>
<comment type="similarity">
    <text evidence="2">Belongs to the dGTPase family. Type 2 subfamily.</text>
</comment>
<dbReference type="InterPro" id="IPR003607">
    <property type="entry name" value="HD/PDEase_dom"/>
</dbReference>